<dbReference type="NCBIfam" id="TIGR00093">
    <property type="entry name" value="pseudouridine synthase"/>
    <property type="match status" value="1"/>
</dbReference>
<feature type="compositionally biased region" description="Basic and acidic residues" evidence="4">
    <location>
        <begin position="54"/>
        <end position="68"/>
    </location>
</feature>
<dbReference type="Gene3D" id="3.30.70.580">
    <property type="entry name" value="Pseudouridine synthase I, catalytic domain, N-terminal subdomain"/>
    <property type="match status" value="1"/>
</dbReference>
<dbReference type="Gene3D" id="3.30.70.1560">
    <property type="entry name" value="Alpha-L RNA-binding motif"/>
    <property type="match status" value="1"/>
</dbReference>
<dbReference type="InterPro" id="IPR042092">
    <property type="entry name" value="PsdUridine_s_RsuA/RluB/E/F_cat"/>
</dbReference>
<dbReference type="SUPFAM" id="SSF55120">
    <property type="entry name" value="Pseudouridine synthase"/>
    <property type="match status" value="1"/>
</dbReference>
<dbReference type="PANTHER" id="PTHR47683:SF2">
    <property type="entry name" value="RNA-BINDING S4 DOMAIN-CONTAINING PROTEIN"/>
    <property type="match status" value="1"/>
</dbReference>
<evidence type="ECO:0000313" key="6">
    <source>
        <dbReference type="EMBL" id="MFB2620956.1"/>
    </source>
</evidence>
<evidence type="ECO:0000313" key="7">
    <source>
        <dbReference type="Proteomes" id="UP001576708"/>
    </source>
</evidence>
<dbReference type="PANTHER" id="PTHR47683">
    <property type="entry name" value="PSEUDOURIDINE SYNTHASE FAMILY PROTEIN-RELATED"/>
    <property type="match status" value="1"/>
</dbReference>
<keyword evidence="2 3" id="KW-0413">Isomerase</keyword>
<feature type="region of interest" description="Disordered" evidence="4">
    <location>
        <begin position="1"/>
        <end position="89"/>
    </location>
</feature>
<dbReference type="InterPro" id="IPR006145">
    <property type="entry name" value="PsdUridine_synth_RsuA/RluA"/>
</dbReference>
<dbReference type="InterPro" id="IPR020094">
    <property type="entry name" value="TruA/RsuA/RluB/E/F_N"/>
</dbReference>
<protein>
    <recommendedName>
        <fullName evidence="3">Pseudouridine synthase</fullName>
        <ecNumber evidence="3">5.4.99.-</ecNumber>
    </recommendedName>
</protein>
<dbReference type="CDD" id="cd02566">
    <property type="entry name" value="PseudoU_synth_RluE"/>
    <property type="match status" value="1"/>
</dbReference>
<dbReference type="RefSeq" id="WP_342202089.1">
    <property type="nucleotide sequence ID" value="NZ_JBCATE010000004.1"/>
</dbReference>
<name>A0ABV4VL50_9GAMM</name>
<dbReference type="PROSITE" id="PS01149">
    <property type="entry name" value="PSI_RSU"/>
    <property type="match status" value="1"/>
</dbReference>
<feature type="compositionally biased region" description="Polar residues" evidence="4">
    <location>
        <begin position="1"/>
        <end position="15"/>
    </location>
</feature>
<dbReference type="InterPro" id="IPR000748">
    <property type="entry name" value="PsdUridine_synth_RsuA/RluB/E/F"/>
</dbReference>
<dbReference type="InterPro" id="IPR018496">
    <property type="entry name" value="PsdUridine_synth_RsuA/RluB_CS"/>
</dbReference>
<dbReference type="EC" id="5.4.99.-" evidence="3"/>
<comment type="similarity">
    <text evidence="1 3">Belongs to the pseudouridine synthase RsuA family.</text>
</comment>
<dbReference type="Pfam" id="PF00849">
    <property type="entry name" value="PseudoU_synth_2"/>
    <property type="match status" value="1"/>
</dbReference>
<evidence type="ECO:0000256" key="4">
    <source>
        <dbReference type="SAM" id="MobiDB-lite"/>
    </source>
</evidence>
<keyword evidence="7" id="KW-1185">Reference proteome</keyword>
<evidence type="ECO:0000256" key="3">
    <source>
        <dbReference type="RuleBase" id="RU003887"/>
    </source>
</evidence>
<sequence>MNKNSTPATASSQRASGKRPATGRANSADNHNSAKKPHTFAKNAKPSLQQGANSERHSAKRNNAERSGAKPRPQQRSTAARTKPQGEPMIVLFNKPFDVLCQFTDEQGRKTLKDYIPIPGVYAAGRLDRDSEGLLLLTNDGQLQAKLTEPKKKTFKTYWVQVEGEPTDADLAKLRQGVELKDGMTLPAKVSIMATPNVWPRNPPIRERKNIPTTWLEIQIHEGRNRQVRRMTAHIGFPTLRLIRYKIGQWSLDDLATGEHKCIQVTQKAE</sequence>
<evidence type="ECO:0000259" key="5">
    <source>
        <dbReference type="Pfam" id="PF00849"/>
    </source>
</evidence>
<dbReference type="EMBL" id="JBHFGU010000004">
    <property type="protein sequence ID" value="MFB2620956.1"/>
    <property type="molecule type" value="Genomic_DNA"/>
</dbReference>
<reference evidence="6 7" key="1">
    <citation type="submission" date="2024-09" db="EMBL/GenBank/DDBJ databases">
        <authorList>
            <person name="Zhang Y."/>
        </authorList>
    </citation>
    <scope>NUCLEOTIDE SEQUENCE [LARGE SCALE GENOMIC DNA]</scope>
    <source>
        <strain evidence="6 7">ZJ318</strain>
    </source>
</reference>
<dbReference type="InterPro" id="IPR020103">
    <property type="entry name" value="PsdUridine_synth_cat_dom_sf"/>
</dbReference>
<proteinExistence type="inferred from homology"/>
<comment type="caution">
    <text evidence="6">The sequence shown here is derived from an EMBL/GenBank/DDBJ whole genome shotgun (WGS) entry which is preliminary data.</text>
</comment>
<accession>A0ABV4VL50</accession>
<dbReference type="InterPro" id="IPR050343">
    <property type="entry name" value="RsuA_PseudoU_synthase"/>
</dbReference>
<organism evidence="6 7">
    <name type="scientific">Shewanella mangrovisoli</name>
    <dbReference type="NCBI Taxonomy" id="2864211"/>
    <lineage>
        <taxon>Bacteria</taxon>
        <taxon>Pseudomonadati</taxon>
        <taxon>Pseudomonadota</taxon>
        <taxon>Gammaproteobacteria</taxon>
        <taxon>Alteromonadales</taxon>
        <taxon>Shewanellaceae</taxon>
        <taxon>Shewanella</taxon>
    </lineage>
</organism>
<feature type="domain" description="Pseudouridine synthase RsuA/RluA-like" evidence="5">
    <location>
        <begin position="90"/>
        <end position="234"/>
    </location>
</feature>
<dbReference type="Proteomes" id="UP001576708">
    <property type="component" value="Unassembled WGS sequence"/>
</dbReference>
<evidence type="ECO:0000256" key="1">
    <source>
        <dbReference type="ARBA" id="ARBA00008348"/>
    </source>
</evidence>
<evidence type="ECO:0000256" key="2">
    <source>
        <dbReference type="ARBA" id="ARBA00023235"/>
    </source>
</evidence>
<gene>
    <name evidence="6" type="ORF">ACE02W_14160</name>
</gene>